<sequence>MRAQFVLSEIFIGLRRNLTMTIAVVVSAAVALGMLGVALLMLFQTNYMKGYWYGKVEVAVFLCTKDDTSLHPTTCAGGPANQTRMDALQADLTANPLVQNVLPETQAEAYARYKEQGSGSSGGEYSQITAYVSPDQIPASLRVKLKNPTTENIDAIRSTYQGQQGVEAVADQRTILKPLFKLFNGLTVSASTVAVVMVGLALMLIVNTVRLSAFSRRRETGIMRLVGASNFYIRLPFLMEGAVAGLGGVAVAALGVASFKFFLIDRVLAPSFTFTSFIGWDKVLVTILILIPVGLLMAVGASALSLRKYLKV</sequence>
<keyword evidence="17" id="KW-1185">Reference proteome</keyword>
<keyword evidence="7 12" id="KW-0132">Cell division</keyword>
<evidence type="ECO:0000313" key="17">
    <source>
        <dbReference type="Proteomes" id="UP001500751"/>
    </source>
</evidence>
<evidence type="ECO:0000256" key="10">
    <source>
        <dbReference type="ARBA" id="ARBA00023136"/>
    </source>
</evidence>
<feature type="transmembrane region" description="Helical" evidence="13">
    <location>
        <begin position="186"/>
        <end position="209"/>
    </location>
</feature>
<feature type="transmembrane region" description="Helical" evidence="13">
    <location>
        <begin position="283"/>
        <end position="306"/>
    </location>
</feature>
<comment type="function">
    <text evidence="1">Part of the ABC transporter FtsEX involved in cellular division.</text>
</comment>
<organism evidence="16 17">
    <name type="scientific">Catenulispora yoronensis</name>
    <dbReference type="NCBI Taxonomy" id="450799"/>
    <lineage>
        <taxon>Bacteria</taxon>
        <taxon>Bacillati</taxon>
        <taxon>Actinomycetota</taxon>
        <taxon>Actinomycetes</taxon>
        <taxon>Catenulisporales</taxon>
        <taxon>Catenulisporaceae</taxon>
        <taxon>Catenulispora</taxon>
    </lineage>
</organism>
<gene>
    <name evidence="16" type="primary">ftsX</name>
    <name evidence="16" type="ORF">GCM10009839_78100</name>
</gene>
<evidence type="ECO:0000256" key="5">
    <source>
        <dbReference type="ARBA" id="ARBA00021907"/>
    </source>
</evidence>
<dbReference type="Pfam" id="PF02687">
    <property type="entry name" value="FtsX"/>
    <property type="match status" value="1"/>
</dbReference>
<proteinExistence type="inferred from homology"/>
<dbReference type="PIRSF" id="PIRSF003097">
    <property type="entry name" value="FtsX"/>
    <property type="match status" value="1"/>
</dbReference>
<dbReference type="InterPro" id="IPR004513">
    <property type="entry name" value="FtsX"/>
</dbReference>
<dbReference type="PANTHER" id="PTHR47755:SF1">
    <property type="entry name" value="CELL DIVISION PROTEIN FTSX"/>
    <property type="match status" value="1"/>
</dbReference>
<dbReference type="Gene3D" id="3.30.70.3040">
    <property type="match status" value="1"/>
</dbReference>
<dbReference type="InterPro" id="IPR047929">
    <property type="entry name" value="FtsX_actino"/>
</dbReference>
<feature type="domain" description="FtsX extracellular" evidence="15">
    <location>
        <begin position="56"/>
        <end position="169"/>
    </location>
</feature>
<dbReference type="InterPro" id="IPR040690">
    <property type="entry name" value="FtsX_ECD"/>
</dbReference>
<comment type="subunit">
    <text evidence="4">Forms a membrane-associated complex with FtsE.</text>
</comment>
<dbReference type="Pfam" id="PF18075">
    <property type="entry name" value="FtsX_ECD"/>
    <property type="match status" value="1"/>
</dbReference>
<accession>A0ABP5GTV1</accession>
<evidence type="ECO:0000313" key="16">
    <source>
        <dbReference type="EMBL" id="GAA2057140.1"/>
    </source>
</evidence>
<protein>
    <recommendedName>
        <fullName evidence="5 12">Cell division protein FtsX</fullName>
    </recommendedName>
</protein>
<evidence type="ECO:0000256" key="2">
    <source>
        <dbReference type="ARBA" id="ARBA00004651"/>
    </source>
</evidence>
<keyword evidence="8 13" id="KW-0812">Transmembrane</keyword>
<dbReference type="PANTHER" id="PTHR47755">
    <property type="entry name" value="CELL DIVISION PROTEIN FTSX"/>
    <property type="match status" value="1"/>
</dbReference>
<evidence type="ECO:0000259" key="15">
    <source>
        <dbReference type="Pfam" id="PF18075"/>
    </source>
</evidence>
<keyword evidence="11 12" id="KW-0131">Cell cycle</keyword>
<dbReference type="EMBL" id="BAAAQN010000066">
    <property type="protein sequence ID" value="GAA2057140.1"/>
    <property type="molecule type" value="Genomic_DNA"/>
</dbReference>
<dbReference type="InterPro" id="IPR003838">
    <property type="entry name" value="ABC3_permease_C"/>
</dbReference>
<feature type="domain" description="ABC3 transporter permease C-terminal" evidence="14">
    <location>
        <begin position="192"/>
        <end position="311"/>
    </location>
</feature>
<evidence type="ECO:0000256" key="6">
    <source>
        <dbReference type="ARBA" id="ARBA00022475"/>
    </source>
</evidence>
<keyword evidence="9 13" id="KW-1133">Transmembrane helix</keyword>
<evidence type="ECO:0000256" key="4">
    <source>
        <dbReference type="ARBA" id="ARBA00011160"/>
    </source>
</evidence>
<evidence type="ECO:0000256" key="7">
    <source>
        <dbReference type="ARBA" id="ARBA00022618"/>
    </source>
</evidence>
<keyword evidence="10 12" id="KW-0472">Membrane</keyword>
<dbReference type="RefSeq" id="WP_344670766.1">
    <property type="nucleotide sequence ID" value="NZ_BAAAQN010000066.1"/>
</dbReference>
<evidence type="ECO:0000259" key="14">
    <source>
        <dbReference type="Pfam" id="PF02687"/>
    </source>
</evidence>
<evidence type="ECO:0000256" key="12">
    <source>
        <dbReference type="PIRNR" id="PIRNR003097"/>
    </source>
</evidence>
<evidence type="ECO:0000256" key="3">
    <source>
        <dbReference type="ARBA" id="ARBA00007379"/>
    </source>
</evidence>
<feature type="transmembrane region" description="Helical" evidence="13">
    <location>
        <begin position="21"/>
        <end position="43"/>
    </location>
</feature>
<reference evidence="17" key="1">
    <citation type="journal article" date="2019" name="Int. J. Syst. Evol. Microbiol.">
        <title>The Global Catalogue of Microorganisms (GCM) 10K type strain sequencing project: providing services to taxonomists for standard genome sequencing and annotation.</title>
        <authorList>
            <consortium name="The Broad Institute Genomics Platform"/>
            <consortium name="The Broad Institute Genome Sequencing Center for Infectious Disease"/>
            <person name="Wu L."/>
            <person name="Ma J."/>
        </authorList>
    </citation>
    <scope>NUCLEOTIDE SEQUENCE [LARGE SCALE GENOMIC DNA]</scope>
    <source>
        <strain evidence="17">JCM 16014</strain>
    </source>
</reference>
<comment type="subcellular location">
    <subcellularLocation>
        <location evidence="2">Cell membrane</location>
        <topology evidence="2">Multi-pass membrane protein</topology>
    </subcellularLocation>
</comment>
<comment type="caution">
    <text evidence="16">The sequence shown here is derived from an EMBL/GenBank/DDBJ whole genome shotgun (WGS) entry which is preliminary data.</text>
</comment>
<dbReference type="Proteomes" id="UP001500751">
    <property type="component" value="Unassembled WGS sequence"/>
</dbReference>
<evidence type="ECO:0000256" key="9">
    <source>
        <dbReference type="ARBA" id="ARBA00022989"/>
    </source>
</evidence>
<dbReference type="NCBIfam" id="NF038346">
    <property type="entry name" value="FtsX_actino"/>
    <property type="match status" value="1"/>
</dbReference>
<evidence type="ECO:0000256" key="1">
    <source>
        <dbReference type="ARBA" id="ARBA00003552"/>
    </source>
</evidence>
<evidence type="ECO:0000256" key="8">
    <source>
        <dbReference type="ARBA" id="ARBA00022692"/>
    </source>
</evidence>
<keyword evidence="6 12" id="KW-1003">Cell membrane</keyword>
<evidence type="ECO:0000256" key="11">
    <source>
        <dbReference type="ARBA" id="ARBA00023306"/>
    </source>
</evidence>
<evidence type="ECO:0000256" key="13">
    <source>
        <dbReference type="SAM" id="Phobius"/>
    </source>
</evidence>
<name>A0ABP5GTV1_9ACTN</name>
<feature type="transmembrane region" description="Helical" evidence="13">
    <location>
        <begin position="242"/>
        <end position="263"/>
    </location>
</feature>
<comment type="similarity">
    <text evidence="3 12">Belongs to the ABC-4 integral membrane protein family. FtsX subfamily.</text>
</comment>